<feature type="transmembrane region" description="Helical" evidence="2">
    <location>
        <begin position="29"/>
        <end position="50"/>
    </location>
</feature>
<evidence type="ECO:0000256" key="1">
    <source>
        <dbReference type="SAM" id="MobiDB-lite"/>
    </source>
</evidence>
<evidence type="ECO:0000313" key="6">
    <source>
        <dbReference type="Proteomes" id="UP000294225"/>
    </source>
</evidence>
<gene>
    <name evidence="5" type="ORF">E0H92_26745</name>
</gene>
<feature type="compositionally biased region" description="Low complexity" evidence="1">
    <location>
        <begin position="557"/>
        <end position="577"/>
    </location>
</feature>
<feature type="domain" description="Predicted membrane protein YciQ-like C-terminal" evidence="4">
    <location>
        <begin position="304"/>
        <end position="496"/>
    </location>
</feature>
<dbReference type="InterPro" id="IPR018702">
    <property type="entry name" value="DUF2207"/>
</dbReference>
<accession>A0A4R0ISV5</accession>
<dbReference type="Pfam" id="PF09972">
    <property type="entry name" value="DUF2207"/>
    <property type="match status" value="1"/>
</dbReference>
<dbReference type="EMBL" id="SJKC01000003">
    <property type="protein sequence ID" value="TCC36259.1"/>
    <property type="molecule type" value="Genomic_DNA"/>
</dbReference>
<dbReference type="AlphaFoldDB" id="A0A4R0ISV5"/>
<organism evidence="5 6">
    <name type="scientific">Kribbella speibonae</name>
    <dbReference type="NCBI Taxonomy" id="1572660"/>
    <lineage>
        <taxon>Bacteria</taxon>
        <taxon>Bacillati</taxon>
        <taxon>Actinomycetota</taxon>
        <taxon>Actinomycetes</taxon>
        <taxon>Propionibacteriales</taxon>
        <taxon>Kribbellaceae</taxon>
        <taxon>Kribbella</taxon>
    </lineage>
</organism>
<proteinExistence type="predicted"/>
<feature type="region of interest" description="Disordered" evidence="1">
    <location>
        <begin position="557"/>
        <end position="591"/>
    </location>
</feature>
<feature type="transmembrane region" description="Helical" evidence="2">
    <location>
        <begin position="256"/>
        <end position="279"/>
    </location>
</feature>
<evidence type="ECO:0000259" key="4">
    <source>
        <dbReference type="Pfam" id="PF20990"/>
    </source>
</evidence>
<evidence type="ECO:0000259" key="3">
    <source>
        <dbReference type="Pfam" id="PF09972"/>
    </source>
</evidence>
<dbReference type="Proteomes" id="UP000294225">
    <property type="component" value="Unassembled WGS sequence"/>
</dbReference>
<reference evidence="5 6" key="1">
    <citation type="submission" date="2019-02" db="EMBL/GenBank/DDBJ databases">
        <title>Kribbella capetownensis sp. nov. and Kribbella speibonae sp. nov., isolated from soil.</title>
        <authorList>
            <person name="Curtis S.M."/>
            <person name="Norton I."/>
            <person name="Everest G.J."/>
            <person name="Meyers P.R."/>
        </authorList>
    </citation>
    <scope>NUCLEOTIDE SEQUENCE [LARGE SCALE GENOMIC DNA]</scope>
    <source>
        <strain evidence="5 6">YM55</strain>
    </source>
</reference>
<feature type="domain" description="DUF2207" evidence="3">
    <location>
        <begin position="56"/>
        <end position="224"/>
    </location>
</feature>
<name>A0A4R0ISV5_9ACTN</name>
<keyword evidence="2" id="KW-1133">Transmembrane helix</keyword>
<feature type="compositionally biased region" description="Gly residues" evidence="1">
    <location>
        <begin position="578"/>
        <end position="591"/>
    </location>
</feature>
<dbReference type="Pfam" id="PF20990">
    <property type="entry name" value="DUF2207_C"/>
    <property type="match status" value="1"/>
</dbReference>
<evidence type="ECO:0000256" key="2">
    <source>
        <dbReference type="SAM" id="Phobius"/>
    </source>
</evidence>
<keyword evidence="2" id="KW-0812">Transmembrane</keyword>
<keyword evidence="2" id="KW-0472">Membrane</keyword>
<comment type="caution">
    <text evidence="5">The sequence shown here is derived from an EMBL/GenBank/DDBJ whole genome shotgun (WGS) entry which is preliminary data.</text>
</comment>
<sequence length="591" mass="62354">MVDGPCHRGVTRGRTTMAGSLARRRKKDALWLVAGVLLIGLVGLLVGLLAQTGEQVARMWVGAEVHPDGSARITEVIDYDFAGKDKHGIYRTVPLDKRGDLRDVSITMDGAEVPFRLNGSLVTEMVIGDPAATVTGTHRYRIEYTLRTLGNLERLAWDAVGTEWEVPIRQVEVHVATPYALRSVQCNAGSYASGDPCATMRQPSPGQVDAAHGGLDKGQGLTVYGTFTEASGGGATLPEPPTGLAPAEPEGHLVQGWLWITGIAFLAALVIAELLRLAGRQRVRGNRRMDLGKLARTVRPSSVPPAELGPAQGGILLTGQVGKNHLVAWLLGAALDGHLRITGATRPVLRKALEGPGNADELTERVVGTLFARNPDVSLRKYNKNFAEAWRELKSGLNDWRLSDAMELWVPGAERARRVALIAGVLAAVAGVIVLILTADGALDSGTAWRTPTAVGAALAGGGLAAVLRSWELRARTARGSELWCQAEAYRLYLAGLEGWDGRDEDLLTAWAAGLGETTSWSIEAERATKQGGSAQYHHDRWKLGLYLPMATDSARSASGGSSGSSSSSSYSGSSSSGVGGGSGGGGGGSW</sequence>
<feature type="transmembrane region" description="Helical" evidence="2">
    <location>
        <begin position="451"/>
        <end position="471"/>
    </location>
</feature>
<protein>
    <submittedName>
        <fullName evidence="5">DUF2207 domain-containing protein</fullName>
    </submittedName>
</protein>
<dbReference type="InterPro" id="IPR048389">
    <property type="entry name" value="YciQ-like_C"/>
</dbReference>
<feature type="transmembrane region" description="Helical" evidence="2">
    <location>
        <begin position="419"/>
        <end position="439"/>
    </location>
</feature>
<evidence type="ECO:0000313" key="5">
    <source>
        <dbReference type="EMBL" id="TCC36259.1"/>
    </source>
</evidence>